<dbReference type="InterPro" id="IPR036291">
    <property type="entry name" value="NAD(P)-bd_dom_sf"/>
</dbReference>
<evidence type="ECO:0000313" key="4">
    <source>
        <dbReference type="EMBL" id="MEL0628202.1"/>
    </source>
</evidence>
<keyword evidence="5" id="KW-1185">Reference proteome</keyword>
<dbReference type="Gene3D" id="3.30.360.10">
    <property type="entry name" value="Dihydrodipicolinate Reductase, domain 2"/>
    <property type="match status" value="1"/>
</dbReference>
<evidence type="ECO:0000259" key="3">
    <source>
        <dbReference type="Pfam" id="PF22725"/>
    </source>
</evidence>
<dbReference type="Proteomes" id="UP001369082">
    <property type="component" value="Unassembled WGS sequence"/>
</dbReference>
<dbReference type="InterPro" id="IPR000683">
    <property type="entry name" value="Gfo/Idh/MocA-like_OxRdtase_N"/>
</dbReference>
<dbReference type="InterPro" id="IPR055170">
    <property type="entry name" value="GFO_IDH_MocA-like_dom"/>
</dbReference>
<dbReference type="PANTHER" id="PTHR43054:SF1">
    <property type="entry name" value="SCYLLO-INOSITOL 2-DEHYDROGENASE (NADP(+)) IOLU"/>
    <property type="match status" value="1"/>
</dbReference>
<keyword evidence="1" id="KW-0732">Signal</keyword>
<organism evidence="4 5">
    <name type="scientific">Psychromonas aquatilis</name>
    <dbReference type="NCBI Taxonomy" id="2005072"/>
    <lineage>
        <taxon>Bacteria</taxon>
        <taxon>Pseudomonadati</taxon>
        <taxon>Pseudomonadota</taxon>
        <taxon>Gammaproteobacteria</taxon>
        <taxon>Alteromonadales</taxon>
        <taxon>Psychromonadaceae</taxon>
        <taxon>Psychromonas</taxon>
    </lineage>
</organism>
<gene>
    <name evidence="4" type="ORF">V6256_01160</name>
</gene>
<reference evidence="4 5" key="1">
    <citation type="submission" date="2024-02" db="EMBL/GenBank/DDBJ databases">
        <title>Bacteria isolated from the canopy kelp, Nereocystis luetkeana.</title>
        <authorList>
            <person name="Pfister C.A."/>
            <person name="Younker I.T."/>
            <person name="Light S.H."/>
        </authorList>
    </citation>
    <scope>NUCLEOTIDE SEQUENCE [LARGE SCALE GENOMIC DNA]</scope>
    <source>
        <strain evidence="4 5">TI.1.05</strain>
    </source>
</reference>
<sequence>MINFATIGTNWITESFINGTLVNNDLKLAAVYSRNLDNAKTFADKFAINLCFDDLEALSKCDEVEAVYIASPNSLHFEQALLMLENGKHVICEKPLASHFQQVEKLYQAAIDNNVILYEAYKTAQLPNFKQIKENISELGKLRKAHIHYCQYSSRYQRYLDGEIPNTFNPEFSNGSIMDIGYYCIAFTVALFGKPKRIQADAIILGSGVDGCGAVLLTYDGFSVTIDHSKISRSEQVSEIQGEEGNLLIKGISVLDDVTLVTDSIRDLTLPQEQDQMSYEASFFAEQIKQGVINDEAMLQAKNTSEVITEIRRLTGVNFPADDI</sequence>
<protein>
    <submittedName>
        <fullName evidence="4">Gfo/Idh/MocA family oxidoreductase</fullName>
    </submittedName>
</protein>
<dbReference type="Gene3D" id="3.40.50.720">
    <property type="entry name" value="NAD(P)-binding Rossmann-like Domain"/>
    <property type="match status" value="1"/>
</dbReference>
<dbReference type="Pfam" id="PF22725">
    <property type="entry name" value="GFO_IDH_MocA_C3"/>
    <property type="match status" value="1"/>
</dbReference>
<dbReference type="EMBL" id="JBAKAZ010000003">
    <property type="protein sequence ID" value="MEL0628202.1"/>
    <property type="molecule type" value="Genomic_DNA"/>
</dbReference>
<evidence type="ECO:0000313" key="5">
    <source>
        <dbReference type="Proteomes" id="UP001369082"/>
    </source>
</evidence>
<dbReference type="SUPFAM" id="SSF55347">
    <property type="entry name" value="Glyceraldehyde-3-phosphate dehydrogenase-like, C-terminal domain"/>
    <property type="match status" value="1"/>
</dbReference>
<accession>A0ABU9GLL6</accession>
<dbReference type="Pfam" id="PF01408">
    <property type="entry name" value="GFO_IDH_MocA"/>
    <property type="match status" value="1"/>
</dbReference>
<feature type="domain" description="GFO/IDH/MocA-like oxidoreductase" evidence="3">
    <location>
        <begin position="138"/>
        <end position="247"/>
    </location>
</feature>
<evidence type="ECO:0000259" key="2">
    <source>
        <dbReference type="Pfam" id="PF01408"/>
    </source>
</evidence>
<dbReference type="RefSeq" id="WP_341596152.1">
    <property type="nucleotide sequence ID" value="NZ_JBAKAZ010000003.1"/>
</dbReference>
<comment type="caution">
    <text evidence="4">The sequence shown here is derived from an EMBL/GenBank/DDBJ whole genome shotgun (WGS) entry which is preliminary data.</text>
</comment>
<feature type="domain" description="Gfo/Idh/MocA-like oxidoreductase N-terminal" evidence="2">
    <location>
        <begin position="2"/>
        <end position="119"/>
    </location>
</feature>
<evidence type="ECO:0000256" key="1">
    <source>
        <dbReference type="ARBA" id="ARBA00022729"/>
    </source>
</evidence>
<dbReference type="SUPFAM" id="SSF51735">
    <property type="entry name" value="NAD(P)-binding Rossmann-fold domains"/>
    <property type="match status" value="1"/>
</dbReference>
<dbReference type="PANTHER" id="PTHR43054">
    <property type="match status" value="1"/>
</dbReference>
<proteinExistence type="predicted"/>
<name>A0ABU9GLL6_9GAMM</name>